<dbReference type="Proteomes" id="UP000067448">
    <property type="component" value="Unassembled WGS sequence"/>
</dbReference>
<reference evidence="4 5" key="2">
    <citation type="journal article" date="2016" name="Genome Announc.">
        <title>Draft Genome Sequences of Streptomyces scabiei S58, Streptomyces turgidiscabies T45, and Streptomyces acidiscabies a10, the Pathogens of Potato Common Scab, Isolated in Japan.</title>
        <authorList>
            <person name="Tomihama T."/>
            <person name="Nishi Y."/>
            <person name="Sakai M."/>
            <person name="Ikenaga M."/>
            <person name="Okubo T."/>
            <person name="Ikeda S."/>
        </authorList>
    </citation>
    <scope>NUCLEOTIDE SEQUENCE [LARGE SCALE GENOMIC DNA]</scope>
    <source>
        <strain evidence="4 5">S58</strain>
    </source>
</reference>
<protein>
    <submittedName>
        <fullName evidence="4">2,3-dihydro-2,3-dihydroxybenzoate dehydrogenase</fullName>
        <ecNumber evidence="4">1.3.1.28</ecNumber>
    </submittedName>
</protein>
<dbReference type="InterPro" id="IPR020904">
    <property type="entry name" value="Sc_DH/Rdtase_CS"/>
</dbReference>
<name>A0A100JI74_STRSC</name>
<dbReference type="Gene3D" id="3.40.50.720">
    <property type="entry name" value="NAD(P)-binding Rossmann-like Domain"/>
    <property type="match status" value="1"/>
</dbReference>
<dbReference type="GO" id="GO:0016020">
    <property type="term" value="C:membrane"/>
    <property type="evidence" value="ECO:0007669"/>
    <property type="project" value="TreeGrafter"/>
</dbReference>
<dbReference type="SMART" id="SM00822">
    <property type="entry name" value="PKS_KR"/>
    <property type="match status" value="1"/>
</dbReference>
<dbReference type="InterPro" id="IPR057326">
    <property type="entry name" value="KR_dom"/>
</dbReference>
<dbReference type="SUPFAM" id="SSF51735">
    <property type="entry name" value="NAD(P)-binding Rossmann-fold domains"/>
    <property type="match status" value="1"/>
</dbReference>
<dbReference type="PROSITE" id="PS00061">
    <property type="entry name" value="ADH_SHORT"/>
    <property type="match status" value="1"/>
</dbReference>
<accession>A0A100JI74</accession>
<dbReference type="AlphaFoldDB" id="A0A100JI74"/>
<dbReference type="InterPro" id="IPR002347">
    <property type="entry name" value="SDR_fam"/>
</dbReference>
<gene>
    <name evidence="4" type="primary">entA_1</name>
    <name evidence="4" type="ORF">SsS58_00355</name>
</gene>
<evidence type="ECO:0000313" key="5">
    <source>
        <dbReference type="Proteomes" id="UP000067448"/>
    </source>
</evidence>
<evidence type="ECO:0000256" key="2">
    <source>
        <dbReference type="ARBA" id="ARBA00023002"/>
    </source>
</evidence>
<evidence type="ECO:0000256" key="1">
    <source>
        <dbReference type="ARBA" id="ARBA00006484"/>
    </source>
</evidence>
<dbReference type="EMBL" id="BCMM01000001">
    <property type="protein sequence ID" value="GAQ60016.1"/>
    <property type="molecule type" value="Genomic_DNA"/>
</dbReference>
<keyword evidence="2 4" id="KW-0560">Oxidoreductase</keyword>
<dbReference type="PRINTS" id="PR00081">
    <property type="entry name" value="GDHRDH"/>
</dbReference>
<proteinExistence type="inferred from homology"/>
<reference evidence="5" key="3">
    <citation type="submission" date="2016-02" db="EMBL/GenBank/DDBJ databases">
        <title>Draft genome of pathogenic Streptomyces sp. in Japan.</title>
        <authorList>
            <person name="Tomihama T."/>
            <person name="Ikenaga M."/>
            <person name="Sakai M."/>
            <person name="Okubo T."/>
            <person name="Ikeda S."/>
        </authorList>
    </citation>
    <scope>NUCLEOTIDE SEQUENCE [LARGE SCALE GENOMIC DNA]</scope>
    <source>
        <strain evidence="5">S58</strain>
    </source>
</reference>
<reference evidence="5" key="1">
    <citation type="submission" date="2015-11" db="EMBL/GenBank/DDBJ databases">
        <authorList>
            <consortium name="Cross-ministerial Strategic Innovation Promotion Program (SIP) consortium"/>
            <person name="Tomihama T."/>
            <person name="Ikenaga M."/>
            <person name="Sakai M."/>
            <person name="Okubo T."/>
            <person name="Ikeda S."/>
        </authorList>
    </citation>
    <scope>NUCLEOTIDE SEQUENCE [LARGE SCALE GENOMIC DNA]</scope>
    <source>
        <strain evidence="5">S58</strain>
    </source>
</reference>
<evidence type="ECO:0000259" key="3">
    <source>
        <dbReference type="SMART" id="SM00822"/>
    </source>
</evidence>
<dbReference type="GO" id="GO:0008667">
    <property type="term" value="F:2,3-dihydro-2,3-dihydroxybenzoate dehydrogenase activity"/>
    <property type="evidence" value="ECO:0007669"/>
    <property type="project" value="UniProtKB-EC"/>
</dbReference>
<comment type="caution">
    <text evidence="4">The sequence shown here is derived from an EMBL/GenBank/DDBJ whole genome shotgun (WGS) entry which is preliminary data.</text>
</comment>
<feature type="domain" description="Ketoreductase" evidence="3">
    <location>
        <begin position="6"/>
        <end position="187"/>
    </location>
</feature>
<dbReference type="NCBIfam" id="NF006073">
    <property type="entry name" value="PRK08219.1"/>
    <property type="match status" value="1"/>
</dbReference>
<evidence type="ECO:0000313" key="4">
    <source>
        <dbReference type="EMBL" id="GAQ60016.1"/>
    </source>
</evidence>
<sequence>MYPSMGVHFVTGAGSGIGAAVAEVFAERGEELWLLARDEARAAELRDRFPASRTLVADLSAPASIRSRLSAGALPERLDSLVHVAGVVESGRVEELDAALWQDTLAVNLVAPAALTGVLLPALREGGGHVVFVNSGAGVHAPPRLSAYAASKFGLKALAESLRAEEYAHGVRVTTVYPGETDTPMQVKLHEQFGLPYEPQAHMRAESVAAALVMALDLPQDATMSDVMLRPGC</sequence>
<dbReference type="PANTHER" id="PTHR44196:SF1">
    <property type="entry name" value="DEHYDROGENASE_REDUCTASE SDR FAMILY MEMBER 7B"/>
    <property type="match status" value="1"/>
</dbReference>
<comment type="similarity">
    <text evidence="1">Belongs to the short-chain dehydrogenases/reductases (SDR) family.</text>
</comment>
<dbReference type="Pfam" id="PF00106">
    <property type="entry name" value="adh_short"/>
    <property type="match status" value="1"/>
</dbReference>
<dbReference type="InterPro" id="IPR036291">
    <property type="entry name" value="NAD(P)-bd_dom_sf"/>
</dbReference>
<dbReference type="EC" id="1.3.1.28" evidence="4"/>
<dbReference type="PANTHER" id="PTHR44196">
    <property type="entry name" value="DEHYDROGENASE/REDUCTASE SDR FAMILY MEMBER 7B"/>
    <property type="match status" value="1"/>
</dbReference>
<organism evidence="4 5">
    <name type="scientific">Streptomyces scabiei</name>
    <dbReference type="NCBI Taxonomy" id="1930"/>
    <lineage>
        <taxon>Bacteria</taxon>
        <taxon>Bacillati</taxon>
        <taxon>Actinomycetota</taxon>
        <taxon>Actinomycetes</taxon>
        <taxon>Kitasatosporales</taxon>
        <taxon>Streptomycetaceae</taxon>
        <taxon>Streptomyces</taxon>
    </lineage>
</organism>